<keyword evidence="5" id="KW-0677">Repeat</keyword>
<dbReference type="Proteomes" id="UP000559010">
    <property type="component" value="Unassembled WGS sequence"/>
</dbReference>
<evidence type="ECO:0000259" key="10">
    <source>
        <dbReference type="PROSITE" id="PS52044"/>
    </source>
</evidence>
<dbReference type="AlphaFoldDB" id="A0A848J638"/>
<evidence type="ECO:0000256" key="1">
    <source>
        <dbReference type="ARBA" id="ARBA00004496"/>
    </source>
</evidence>
<name>A0A848J638_9BACT</name>
<keyword evidence="9" id="KW-0175">Coiled coil</keyword>
<accession>A0A848J638</accession>
<keyword evidence="3" id="KW-0963">Cytoplasm</keyword>
<comment type="caution">
    <text evidence="11">The sequence shown here is derived from an EMBL/GenBank/DDBJ whole genome shotgun (WGS) entry which is preliminary data.</text>
</comment>
<evidence type="ECO:0000256" key="5">
    <source>
        <dbReference type="ARBA" id="ARBA00022737"/>
    </source>
</evidence>
<dbReference type="Pfam" id="PF18826">
    <property type="entry name" value="bVLRF1"/>
    <property type="match status" value="1"/>
</dbReference>
<dbReference type="InterPro" id="IPR047139">
    <property type="entry name" value="ANKZ1/VMS1"/>
</dbReference>
<evidence type="ECO:0000313" key="11">
    <source>
        <dbReference type="EMBL" id="NMM49980.1"/>
    </source>
</evidence>
<dbReference type="EMBL" id="JABBNU010000010">
    <property type="protein sequence ID" value="NMM49980.1"/>
    <property type="molecule type" value="Genomic_DNA"/>
</dbReference>
<protein>
    <recommendedName>
        <fullName evidence="10">VLRF1 domain-containing protein</fullName>
    </recommendedName>
</protein>
<feature type="domain" description="VLRF1" evidence="10">
    <location>
        <begin position="62"/>
        <end position="202"/>
    </location>
</feature>
<keyword evidence="6" id="KW-0255">Endonuclease</keyword>
<evidence type="ECO:0000256" key="7">
    <source>
        <dbReference type="ARBA" id="ARBA00022801"/>
    </source>
</evidence>
<evidence type="ECO:0000256" key="4">
    <source>
        <dbReference type="ARBA" id="ARBA00022722"/>
    </source>
</evidence>
<dbReference type="InterPro" id="IPR041175">
    <property type="entry name" value="VLRF1/Vms1"/>
</dbReference>
<evidence type="ECO:0000256" key="9">
    <source>
        <dbReference type="ARBA" id="ARBA00023054"/>
    </source>
</evidence>
<evidence type="ECO:0000256" key="3">
    <source>
        <dbReference type="ARBA" id="ARBA00022490"/>
    </source>
</evidence>
<dbReference type="PANTHER" id="PTHR16036:SF2">
    <property type="entry name" value="TRNA ENDONUCLEASE ANKZF1"/>
    <property type="match status" value="1"/>
</dbReference>
<reference evidence="11 12" key="1">
    <citation type="submission" date="2020-04" db="EMBL/GenBank/DDBJ databases">
        <title>Flammeovirgaceae bacterium KN852 isolated from deep sea.</title>
        <authorList>
            <person name="Zhang D.-C."/>
        </authorList>
    </citation>
    <scope>NUCLEOTIDE SEQUENCE [LARGE SCALE GENOMIC DNA]</scope>
    <source>
        <strain evidence="11 12">KN852</strain>
    </source>
</reference>
<dbReference type="PROSITE" id="PS52044">
    <property type="entry name" value="VLRF1"/>
    <property type="match status" value="1"/>
</dbReference>
<comment type="subcellular location">
    <subcellularLocation>
        <location evidence="1">Cytoplasm</location>
    </subcellularLocation>
</comment>
<evidence type="ECO:0000313" key="12">
    <source>
        <dbReference type="Proteomes" id="UP000559010"/>
    </source>
</evidence>
<dbReference type="PANTHER" id="PTHR16036">
    <property type="entry name" value="ANKYRIN REPEAT AND ZINC FINGER DOMAIN-CONTAINING PROTEIN 1"/>
    <property type="match status" value="1"/>
</dbReference>
<dbReference type="GO" id="GO:0005737">
    <property type="term" value="C:cytoplasm"/>
    <property type="evidence" value="ECO:0007669"/>
    <property type="project" value="UniProtKB-SubCell"/>
</dbReference>
<proteinExistence type="inferred from homology"/>
<keyword evidence="12" id="KW-1185">Reference proteome</keyword>
<keyword evidence="7" id="KW-0378">Hydrolase</keyword>
<keyword evidence="4" id="KW-0540">Nuclease</keyword>
<dbReference type="GO" id="GO:0004519">
    <property type="term" value="F:endonuclease activity"/>
    <property type="evidence" value="ECO:0007669"/>
    <property type="project" value="UniProtKB-KW"/>
</dbReference>
<dbReference type="GO" id="GO:0036503">
    <property type="term" value="P:ERAD pathway"/>
    <property type="evidence" value="ECO:0007669"/>
    <property type="project" value="TreeGrafter"/>
</dbReference>
<organism evidence="11 12">
    <name type="scientific">Marinigracilibium pacificum</name>
    <dbReference type="NCBI Taxonomy" id="2729599"/>
    <lineage>
        <taxon>Bacteria</taxon>
        <taxon>Pseudomonadati</taxon>
        <taxon>Bacteroidota</taxon>
        <taxon>Cytophagia</taxon>
        <taxon>Cytophagales</taxon>
        <taxon>Flammeovirgaceae</taxon>
        <taxon>Marinigracilibium</taxon>
    </lineage>
</organism>
<evidence type="ECO:0000256" key="6">
    <source>
        <dbReference type="ARBA" id="ARBA00022759"/>
    </source>
</evidence>
<comment type="similarity">
    <text evidence="2">Belongs to the ANKZF1/VMS1 family.</text>
</comment>
<evidence type="ECO:0000256" key="2">
    <source>
        <dbReference type="ARBA" id="ARBA00009262"/>
    </source>
</evidence>
<sequence>MKRKILDIDSLNDLLEKINSDPDIEITYEPEKCRIIVSKEDKRDFIRIPLPSIYENGEVTEVSRHFTIALIETGHAALALCDEEEILEHKVFKSYMVRKKQGKSQLKYLKTKGKSRAGSRVRLANALEFFENINTRLQNYHDQYSIDIIALSCNKTVFPFLFSSKIEPPFKKKDDRIYKIPRYVDTPGYEELTDTYEYLINGEYFTEGDNFIIEI</sequence>
<evidence type="ECO:0000256" key="8">
    <source>
        <dbReference type="ARBA" id="ARBA00023043"/>
    </source>
</evidence>
<keyword evidence="8" id="KW-0040">ANK repeat</keyword>
<dbReference type="GO" id="GO:0016787">
    <property type="term" value="F:hydrolase activity"/>
    <property type="evidence" value="ECO:0007669"/>
    <property type="project" value="UniProtKB-KW"/>
</dbReference>
<gene>
    <name evidence="11" type="ORF">HH304_16355</name>
</gene>
<dbReference type="RefSeq" id="WP_169683649.1">
    <property type="nucleotide sequence ID" value="NZ_JABBNU010000010.1"/>
</dbReference>